<keyword evidence="8" id="KW-1185">Reference proteome</keyword>
<dbReference type="EMBL" id="CAXKWB010046547">
    <property type="protein sequence ID" value="CAL4163886.1"/>
    <property type="molecule type" value="Genomic_DNA"/>
</dbReference>
<evidence type="ECO:0000259" key="6">
    <source>
        <dbReference type="PROSITE" id="PS50222"/>
    </source>
</evidence>
<keyword evidence="5" id="KW-0514">Muscle protein</keyword>
<dbReference type="PROSITE" id="PS50222">
    <property type="entry name" value="EF_HAND_2"/>
    <property type="match status" value="1"/>
</dbReference>
<evidence type="ECO:0000256" key="4">
    <source>
        <dbReference type="ARBA" id="ARBA00023175"/>
    </source>
</evidence>
<dbReference type="GO" id="GO:0005509">
    <property type="term" value="F:calcium ion binding"/>
    <property type="evidence" value="ECO:0007669"/>
    <property type="project" value="InterPro"/>
</dbReference>
<evidence type="ECO:0000256" key="3">
    <source>
        <dbReference type="ARBA" id="ARBA00023123"/>
    </source>
</evidence>
<dbReference type="PANTHER" id="PTHR23048">
    <property type="entry name" value="MYOSIN LIGHT CHAIN 1, 3"/>
    <property type="match status" value="1"/>
</dbReference>
<dbReference type="FunFam" id="1.10.238.10:FF:000001">
    <property type="entry name" value="Calmodulin 1"/>
    <property type="match status" value="1"/>
</dbReference>
<accession>A0AAV2S7P1</accession>
<evidence type="ECO:0000256" key="5">
    <source>
        <dbReference type="ARBA" id="ARBA00023179"/>
    </source>
</evidence>
<dbReference type="Gene3D" id="1.10.238.10">
    <property type="entry name" value="EF-hand"/>
    <property type="match status" value="2"/>
</dbReference>
<reference evidence="7 8" key="1">
    <citation type="submission" date="2024-05" db="EMBL/GenBank/DDBJ databases">
        <authorList>
            <person name="Wallberg A."/>
        </authorList>
    </citation>
    <scope>NUCLEOTIDE SEQUENCE [LARGE SCALE GENOMIC DNA]</scope>
</reference>
<organism evidence="7 8">
    <name type="scientific">Meganyctiphanes norvegica</name>
    <name type="common">Northern krill</name>
    <name type="synonym">Thysanopoda norvegica</name>
    <dbReference type="NCBI Taxonomy" id="48144"/>
    <lineage>
        <taxon>Eukaryota</taxon>
        <taxon>Metazoa</taxon>
        <taxon>Ecdysozoa</taxon>
        <taxon>Arthropoda</taxon>
        <taxon>Crustacea</taxon>
        <taxon>Multicrustacea</taxon>
        <taxon>Malacostraca</taxon>
        <taxon>Eumalacostraca</taxon>
        <taxon>Eucarida</taxon>
        <taxon>Euphausiacea</taxon>
        <taxon>Euphausiidae</taxon>
        <taxon>Meganyctiphanes</taxon>
    </lineage>
</organism>
<dbReference type="Proteomes" id="UP001497623">
    <property type="component" value="Unassembled WGS sequence"/>
</dbReference>
<dbReference type="InterPro" id="IPR050230">
    <property type="entry name" value="CALM/Myosin/TropC-like"/>
</dbReference>
<evidence type="ECO:0000313" key="7">
    <source>
        <dbReference type="EMBL" id="CAL4163886.1"/>
    </source>
</evidence>
<name>A0AAV2S7P1_MEGNR</name>
<evidence type="ECO:0000256" key="1">
    <source>
        <dbReference type="ARBA" id="ARBA00011445"/>
    </source>
</evidence>
<comment type="subunit">
    <text evidence="1">Myosin is a hexamer of 2 heavy chains and 4 light chains.</text>
</comment>
<dbReference type="PANTHER" id="PTHR23048:SF33">
    <property type="entry name" value="MYOSIN LIGHT CHAIN ALKALI"/>
    <property type="match status" value="1"/>
</dbReference>
<dbReference type="InterPro" id="IPR002048">
    <property type="entry name" value="EF_hand_dom"/>
</dbReference>
<keyword evidence="3" id="KW-0518">Myosin</keyword>
<evidence type="ECO:0000313" key="8">
    <source>
        <dbReference type="Proteomes" id="UP001497623"/>
    </source>
</evidence>
<dbReference type="SUPFAM" id="SSF47473">
    <property type="entry name" value="EF-hand"/>
    <property type="match status" value="1"/>
</dbReference>
<dbReference type="AlphaFoldDB" id="A0AAV2S7P1"/>
<dbReference type="InterPro" id="IPR011992">
    <property type="entry name" value="EF-hand-dom_pair"/>
</dbReference>
<dbReference type="GO" id="GO:0005859">
    <property type="term" value="C:muscle myosin complex"/>
    <property type="evidence" value="ECO:0007669"/>
    <property type="project" value="TreeGrafter"/>
</dbReference>
<evidence type="ECO:0000256" key="2">
    <source>
        <dbReference type="ARBA" id="ARBA00022737"/>
    </source>
</evidence>
<proteinExistence type="predicted"/>
<gene>
    <name evidence="7" type="ORF">MNOR_LOCUS33060</name>
</gene>
<keyword evidence="2" id="KW-0677">Repeat</keyword>
<feature type="domain" description="EF-hand" evidence="6">
    <location>
        <begin position="86"/>
        <end position="121"/>
    </location>
</feature>
<protein>
    <recommendedName>
        <fullName evidence="6">EF-hand domain-containing protein</fullName>
    </recommendedName>
</protein>
<keyword evidence="4" id="KW-0505">Motor protein</keyword>
<sequence length="159" mass="18442">MSTNEFGLSARECERIKFSFSIYDFEGKNMVDGFYAADVLRSLNLNPTNAMVEKYGASVGKKGEKLFKETDFFPMYADLKKDKDQGSYEDFMELLLTYDKFEDGQVTLMELEYILSNLGEKLEKKEMDEWLKILAEKPDDDDQIPYRSFCEKLCAGFRG</sequence>
<comment type="caution">
    <text evidence="7">The sequence shown here is derived from an EMBL/GenBank/DDBJ whole genome shotgun (WGS) entry which is preliminary data.</text>
</comment>